<dbReference type="Pfam" id="PF16227">
    <property type="entry name" value="DUF4886"/>
    <property type="match status" value="1"/>
</dbReference>
<dbReference type="InterPro" id="IPR032616">
    <property type="entry name" value="DUF4886"/>
</dbReference>
<gene>
    <name evidence="2" type="ORF">HNQ92_004579</name>
</gene>
<dbReference type="InterPro" id="IPR036514">
    <property type="entry name" value="SGNH_hydro_sf"/>
</dbReference>
<comment type="caution">
    <text evidence="2">The sequence shown here is derived from an EMBL/GenBank/DDBJ whole genome shotgun (WGS) entry which is preliminary data.</text>
</comment>
<name>A0A840U3K3_9BACT</name>
<dbReference type="AlphaFoldDB" id="A0A840U3K3"/>
<organism evidence="2 3">
    <name type="scientific">Rhabdobacter roseus</name>
    <dbReference type="NCBI Taxonomy" id="1655419"/>
    <lineage>
        <taxon>Bacteria</taxon>
        <taxon>Pseudomonadati</taxon>
        <taxon>Bacteroidota</taxon>
        <taxon>Cytophagia</taxon>
        <taxon>Cytophagales</taxon>
        <taxon>Cytophagaceae</taxon>
        <taxon>Rhabdobacter</taxon>
    </lineage>
</organism>
<sequence length="313" mass="35064">MHVLFPKRLWVLVLIFVTQLSYAQSGQGTSRRAQTDTLRVFLIGNSFSQNAARYLPQLAAQGGHPLVIGRAELGGCSLERHWTHAAAFEANPNDPNGSPYKDKSLRQLLSEGTWDLITIQQNSMNSPDPGTYQPYARQLYDYVKAIQPQAEVVLHQTWAYRSDADGYGQVSPGTFAQSERDMWEKSRAAYHATAQNLGVRVIPVGDAFWAVSSDPAWGYRQDPNYDFKAPKYPSLPNQANSLHVGYRWTNDQKWGFDSHHANEAGCYLGSLVWYTFLFGDSPQKLTFVPEPVPAVLAAQLKKVAEQTVSQVRK</sequence>
<evidence type="ECO:0000259" key="1">
    <source>
        <dbReference type="Pfam" id="PF16227"/>
    </source>
</evidence>
<dbReference type="RefSeq" id="WP_184177516.1">
    <property type="nucleotide sequence ID" value="NZ_JACHGF010000009.1"/>
</dbReference>
<dbReference type="GO" id="GO:0016788">
    <property type="term" value="F:hydrolase activity, acting on ester bonds"/>
    <property type="evidence" value="ECO:0007669"/>
    <property type="project" value="UniProtKB-ARBA"/>
</dbReference>
<dbReference type="Proteomes" id="UP000557307">
    <property type="component" value="Unassembled WGS sequence"/>
</dbReference>
<protein>
    <recommendedName>
        <fullName evidence="1">DUF4886 domain-containing protein</fullName>
    </recommendedName>
</protein>
<feature type="domain" description="DUF4886" evidence="1">
    <location>
        <begin position="40"/>
        <end position="183"/>
    </location>
</feature>
<dbReference type="SUPFAM" id="SSF52266">
    <property type="entry name" value="SGNH hydrolase"/>
    <property type="match status" value="1"/>
</dbReference>
<keyword evidence="3" id="KW-1185">Reference proteome</keyword>
<dbReference type="Gene3D" id="3.40.50.1110">
    <property type="entry name" value="SGNH hydrolase"/>
    <property type="match status" value="1"/>
</dbReference>
<evidence type="ECO:0000313" key="2">
    <source>
        <dbReference type="EMBL" id="MBB5286419.1"/>
    </source>
</evidence>
<accession>A0A840U3K3</accession>
<proteinExistence type="predicted"/>
<reference evidence="2 3" key="1">
    <citation type="submission" date="2020-08" db="EMBL/GenBank/DDBJ databases">
        <title>Genomic Encyclopedia of Type Strains, Phase IV (KMG-IV): sequencing the most valuable type-strain genomes for metagenomic binning, comparative biology and taxonomic classification.</title>
        <authorList>
            <person name="Goeker M."/>
        </authorList>
    </citation>
    <scope>NUCLEOTIDE SEQUENCE [LARGE SCALE GENOMIC DNA]</scope>
    <source>
        <strain evidence="2 3">DSM 105074</strain>
    </source>
</reference>
<evidence type="ECO:0000313" key="3">
    <source>
        <dbReference type="Proteomes" id="UP000557307"/>
    </source>
</evidence>
<dbReference type="EMBL" id="JACHGF010000009">
    <property type="protein sequence ID" value="MBB5286419.1"/>
    <property type="molecule type" value="Genomic_DNA"/>
</dbReference>